<dbReference type="GO" id="GO:0005829">
    <property type="term" value="C:cytosol"/>
    <property type="evidence" value="ECO:0007669"/>
    <property type="project" value="TreeGrafter"/>
</dbReference>
<keyword evidence="2" id="KW-0346">Stress response</keyword>
<organism evidence="2 3">
    <name type="scientific">Cotesia congregata</name>
    <name type="common">Parasitoid wasp</name>
    <name type="synonym">Apanteles congregatus</name>
    <dbReference type="NCBI Taxonomy" id="51543"/>
    <lineage>
        <taxon>Eukaryota</taxon>
        <taxon>Metazoa</taxon>
        <taxon>Ecdysozoa</taxon>
        <taxon>Arthropoda</taxon>
        <taxon>Hexapoda</taxon>
        <taxon>Insecta</taxon>
        <taxon>Pterygota</taxon>
        <taxon>Neoptera</taxon>
        <taxon>Endopterygota</taxon>
        <taxon>Hymenoptera</taxon>
        <taxon>Apocrita</taxon>
        <taxon>Ichneumonoidea</taxon>
        <taxon>Braconidae</taxon>
        <taxon>Microgastrinae</taxon>
        <taxon>Cotesia</taxon>
    </lineage>
</organism>
<reference evidence="2" key="1">
    <citation type="submission" date="2021-04" db="EMBL/GenBank/DDBJ databases">
        <authorList>
            <person name="Chebbi M.A.C M."/>
        </authorList>
    </citation>
    <scope>NUCLEOTIDE SEQUENCE</scope>
</reference>
<name>A0A8J2H9R0_COTCN</name>
<evidence type="ECO:0000256" key="1">
    <source>
        <dbReference type="SAM" id="Coils"/>
    </source>
</evidence>
<dbReference type="Proteomes" id="UP000786811">
    <property type="component" value="Unassembled WGS sequence"/>
</dbReference>
<dbReference type="PANTHER" id="PTHR15434">
    <property type="entry name" value="HEAT SHOCK FACTOR 2-BINDING PROTEIN"/>
    <property type="match status" value="1"/>
</dbReference>
<dbReference type="InterPro" id="IPR011989">
    <property type="entry name" value="ARM-like"/>
</dbReference>
<feature type="coiled-coil region" evidence="1">
    <location>
        <begin position="5"/>
        <end position="32"/>
    </location>
</feature>
<proteinExistence type="predicted"/>
<accession>A0A8J2H9R0</accession>
<dbReference type="AlphaFoldDB" id="A0A8J2H9R0"/>
<dbReference type="PANTHER" id="PTHR15434:SF2">
    <property type="entry name" value="HEAT SHOCK FACTOR 2-BINDING PROTEIN"/>
    <property type="match status" value="1"/>
</dbReference>
<evidence type="ECO:0000313" key="2">
    <source>
        <dbReference type="EMBL" id="CAG5083507.1"/>
    </source>
</evidence>
<comment type="caution">
    <text evidence="2">The sequence shown here is derived from an EMBL/GenBank/DDBJ whole genome shotgun (WGS) entry which is preliminary data.</text>
</comment>
<dbReference type="InterPro" id="IPR016024">
    <property type="entry name" value="ARM-type_fold"/>
</dbReference>
<gene>
    <name evidence="2" type="ORF">HICCMSTLAB_LOCUS3859</name>
</gene>
<protein>
    <submittedName>
        <fullName evidence="2">Similar to Hsf2bp: Heat shock factor 2-binding protein (Mus musculus)</fullName>
    </submittedName>
</protein>
<dbReference type="EMBL" id="CAJNRD030001118">
    <property type="protein sequence ID" value="CAG5083507.1"/>
    <property type="molecule type" value="Genomic_DNA"/>
</dbReference>
<dbReference type="InterPro" id="IPR039584">
    <property type="entry name" value="HSF2BP"/>
</dbReference>
<feature type="coiled-coil region" evidence="1">
    <location>
        <begin position="64"/>
        <end position="112"/>
    </location>
</feature>
<keyword evidence="3" id="KW-1185">Reference proteome</keyword>
<evidence type="ECO:0000313" key="3">
    <source>
        <dbReference type="Proteomes" id="UP000786811"/>
    </source>
</evidence>
<sequence length="383" mass="43278">MEEDLKKIGKNFDVIEDNIEKAKNNIEIFLEDLPKLILDPVLNEHIDTLRLRFYQMVQTNNSLIDTFLQRLKETEDKLAKMEASYGDLFLKHQKEQQTIAQFEEEVTKLVAQTDEQSKYCTELGATAFSLLWTTSKYPQNLNCWLTDRQDKVAKAISIANTTFSSYIETFSPNYPPLKNDITEFAMSVLGLIANLTSIGEGRQFLLKLSDGRDLINQLIQAIPSLVGEIGQSVVQLILLILYNVSLNREGLAYLLELKVYENVVKFFDDCFPQEVREKALRIIQSLTYELLNYRVLESLVKTLPMGKLSDLAAGTDNLAVIAQSIVININNSRAAGDTCSYVSSSDRTTVTILFYEVYVDVRVEENTIFEKAGGILYSTGIAG</sequence>
<dbReference type="OrthoDB" id="10065854at2759"/>
<dbReference type="Gene3D" id="1.25.10.10">
    <property type="entry name" value="Leucine-rich Repeat Variant"/>
    <property type="match status" value="1"/>
</dbReference>
<dbReference type="SUPFAM" id="SSF48371">
    <property type="entry name" value="ARM repeat"/>
    <property type="match status" value="1"/>
</dbReference>
<keyword evidence="1" id="KW-0175">Coiled coil</keyword>